<dbReference type="EMBL" id="JAACJJ010000028">
    <property type="protein sequence ID" value="KAF5321733.1"/>
    <property type="molecule type" value="Genomic_DNA"/>
</dbReference>
<reference evidence="1 2" key="1">
    <citation type="journal article" date="2020" name="ISME J.">
        <title>Uncovering the hidden diversity of litter-decomposition mechanisms in mushroom-forming fungi.</title>
        <authorList>
            <person name="Floudas D."/>
            <person name="Bentzer J."/>
            <person name="Ahren D."/>
            <person name="Johansson T."/>
            <person name="Persson P."/>
            <person name="Tunlid A."/>
        </authorList>
    </citation>
    <scope>NUCLEOTIDE SEQUENCE [LARGE SCALE GENOMIC DNA]</scope>
    <source>
        <strain evidence="1 2">CBS 101986</strain>
    </source>
</reference>
<evidence type="ECO:0000313" key="1">
    <source>
        <dbReference type="EMBL" id="KAF5321733.1"/>
    </source>
</evidence>
<name>A0A8H5F3B1_9AGAR</name>
<dbReference type="AlphaFoldDB" id="A0A8H5F3B1"/>
<sequence>MFGRTSAQSPGRRLVNGKRTKATLGDNHLVLISLHLLVSCSNFVVTAAALKRTGTPGALAATKAMPALTVADKNAFKIAAYMRVASVAIAAYEHDQAQRRAAPTITINIVDALYFVMPPQTSSFATSETREKGPEC</sequence>
<dbReference type="Proteomes" id="UP000567179">
    <property type="component" value="Unassembled WGS sequence"/>
</dbReference>
<accession>A0A8H5F3B1</accession>
<dbReference type="OrthoDB" id="3346251at2759"/>
<evidence type="ECO:0000313" key="2">
    <source>
        <dbReference type="Proteomes" id="UP000567179"/>
    </source>
</evidence>
<proteinExistence type="predicted"/>
<organism evidence="1 2">
    <name type="scientific">Psilocybe cf. subviscida</name>
    <dbReference type="NCBI Taxonomy" id="2480587"/>
    <lineage>
        <taxon>Eukaryota</taxon>
        <taxon>Fungi</taxon>
        <taxon>Dikarya</taxon>
        <taxon>Basidiomycota</taxon>
        <taxon>Agaricomycotina</taxon>
        <taxon>Agaricomycetes</taxon>
        <taxon>Agaricomycetidae</taxon>
        <taxon>Agaricales</taxon>
        <taxon>Agaricineae</taxon>
        <taxon>Strophariaceae</taxon>
        <taxon>Psilocybe</taxon>
    </lineage>
</organism>
<gene>
    <name evidence="1" type="ORF">D9619_001726</name>
</gene>
<comment type="caution">
    <text evidence="1">The sequence shown here is derived from an EMBL/GenBank/DDBJ whole genome shotgun (WGS) entry which is preliminary data.</text>
</comment>
<keyword evidence="2" id="KW-1185">Reference proteome</keyword>
<protein>
    <submittedName>
        <fullName evidence="1">Uncharacterized protein</fullName>
    </submittedName>
</protein>